<dbReference type="PROSITE" id="PS50011">
    <property type="entry name" value="PROTEIN_KINASE_DOM"/>
    <property type="match status" value="2"/>
</dbReference>
<feature type="compositionally biased region" description="Pro residues" evidence="10">
    <location>
        <begin position="1083"/>
        <end position="1092"/>
    </location>
</feature>
<dbReference type="EMBL" id="JANBPY010000527">
    <property type="protein sequence ID" value="KAJ1966263.1"/>
    <property type="molecule type" value="Genomic_DNA"/>
</dbReference>
<dbReference type="GO" id="GO:0003743">
    <property type="term" value="F:translation initiation factor activity"/>
    <property type="evidence" value="ECO:0007669"/>
    <property type="project" value="UniProtKB-KW"/>
</dbReference>
<organism evidence="13 14">
    <name type="scientific">Dispira parvispora</name>
    <dbReference type="NCBI Taxonomy" id="1520584"/>
    <lineage>
        <taxon>Eukaryota</taxon>
        <taxon>Fungi</taxon>
        <taxon>Fungi incertae sedis</taxon>
        <taxon>Zoopagomycota</taxon>
        <taxon>Kickxellomycotina</taxon>
        <taxon>Dimargaritomycetes</taxon>
        <taxon>Dimargaritales</taxon>
        <taxon>Dimargaritaceae</taxon>
        <taxon>Dispira</taxon>
    </lineage>
</organism>
<dbReference type="InterPro" id="IPR008271">
    <property type="entry name" value="Ser/Thr_kinase_AS"/>
</dbReference>
<dbReference type="PANTHER" id="PTHR11042:SF136">
    <property type="entry name" value="EIF-2-ALPHA KINASE GCN2"/>
    <property type="match status" value="1"/>
</dbReference>
<keyword evidence="13" id="KW-0648">Protein biosynthesis</keyword>
<feature type="binding site" evidence="8">
    <location>
        <position position="873"/>
    </location>
    <ligand>
        <name>ATP</name>
        <dbReference type="ChEBI" id="CHEBI:30616"/>
    </ligand>
</feature>
<feature type="coiled-coil region" evidence="9">
    <location>
        <begin position="143"/>
        <end position="183"/>
    </location>
</feature>
<keyword evidence="4 7" id="KW-0067">ATP-binding</keyword>
<dbReference type="Pfam" id="PF00069">
    <property type="entry name" value="Pkinase"/>
    <property type="match status" value="2"/>
</dbReference>
<dbReference type="FunFam" id="1.10.510.10:FF:000948">
    <property type="entry name" value="Related to GCN2-ser/thr protein kinase"/>
    <property type="match status" value="1"/>
</dbReference>
<evidence type="ECO:0000259" key="11">
    <source>
        <dbReference type="PROSITE" id="PS50011"/>
    </source>
</evidence>
<feature type="domain" description="Protein kinase" evidence="11">
    <location>
        <begin position="286"/>
        <end position="659"/>
    </location>
</feature>
<dbReference type="SMART" id="SM00220">
    <property type="entry name" value="S_TKc"/>
    <property type="match status" value="1"/>
</dbReference>
<dbReference type="OrthoDB" id="341578at2759"/>
<dbReference type="CDD" id="cd14046">
    <property type="entry name" value="STKc_EIF2AK4_GCN2_rpt2"/>
    <property type="match status" value="1"/>
</dbReference>
<dbReference type="GO" id="GO:0005524">
    <property type="term" value="F:ATP binding"/>
    <property type="evidence" value="ECO:0007669"/>
    <property type="project" value="UniProtKB-UniRule"/>
</dbReference>
<dbReference type="GO" id="GO:0004694">
    <property type="term" value="F:eukaryotic translation initiation factor 2alpha kinase activity"/>
    <property type="evidence" value="ECO:0007669"/>
    <property type="project" value="InterPro"/>
</dbReference>
<dbReference type="GO" id="GO:0000077">
    <property type="term" value="P:DNA damage checkpoint signaling"/>
    <property type="evidence" value="ECO:0007669"/>
    <property type="project" value="InterPro"/>
</dbReference>
<evidence type="ECO:0000256" key="4">
    <source>
        <dbReference type="ARBA" id="ARBA00022840"/>
    </source>
</evidence>
<dbReference type="Gene3D" id="1.10.510.10">
    <property type="entry name" value="Transferase(Phosphotransferase) domain 1"/>
    <property type="match status" value="2"/>
</dbReference>
<comment type="similarity">
    <text evidence="5">Belongs to the protein kinase superfamily. Ser/Thr protein kinase family. GCN2 subfamily.</text>
</comment>
<evidence type="ECO:0000256" key="6">
    <source>
        <dbReference type="PIRSR" id="PIRSR000660-1"/>
    </source>
</evidence>
<comment type="caution">
    <text evidence="13">The sequence shown here is derived from an EMBL/GenBank/DDBJ whole genome shotgun (WGS) entry which is preliminary data.</text>
</comment>
<accession>A0A9W8E751</accession>
<dbReference type="EC" id="2.7.11.1" evidence="13"/>
<dbReference type="GO" id="GO:0005737">
    <property type="term" value="C:cytoplasm"/>
    <property type="evidence" value="ECO:0007669"/>
    <property type="project" value="TreeGrafter"/>
</dbReference>
<evidence type="ECO:0000259" key="12">
    <source>
        <dbReference type="PROSITE" id="PS50908"/>
    </source>
</evidence>
<feature type="domain" description="Protein kinase" evidence="11">
    <location>
        <begin position="843"/>
        <end position="1351"/>
    </location>
</feature>
<dbReference type="InterPro" id="IPR050339">
    <property type="entry name" value="CC_SR_Kinase"/>
</dbReference>
<dbReference type="FunFam" id="3.10.110.10:FF:000050">
    <property type="entry name" value="eIF-2-alpha kinase GCN2"/>
    <property type="match status" value="1"/>
</dbReference>
<keyword evidence="9" id="KW-0175">Coiled coil</keyword>
<sequence>MDELTTDELFELQTNEVAALEAIYMDDFERVESTGVWKISASSPEFRLTLRPLEPDLQHRIHVVLRIRLPKLYPKRPPIVTMETSQGLQPGQQEGLAELIQNTAKQSLGSEMVFELATAVQEYITNHHAPVKDATVPSSHQAMLNHEARIQQEKAQREEQARLAREQEMAEAELHANRELEQKILEELGHKRSMMWKERQRQQLQYARPGPLHQPSSTAYEALTLPDLTVLTQTLPSGWQPWVTLPDPVHLTIGPEHQGFDSATFQHILCSTPHDFHGLGLWYQAMAIISSKSQGNNGISNQTTRGRPRSGSQQLHPHPELQSPTTFTIHHVTFQHPHYRSAPGHKRMVKVYKEVSRLKALCHENIVTIHDSQLLETTGNKLSTIMDTSGVGVGPGTDVPKPDRLVDSDLARTVSTPAGGAASGQAYPSMFSPFGLGRNGATGWNAPPLATRPEDAGPRYPTLYILMENTEKSLSLAQVLETGGPLAWPQVKRYTQQLLHGLAYIHANGFVHKNLGCHTVFLFPLPGKSQRVAKLALISYHRTLLDLHHQFPLDPAYPSGVNSLLEPPWPTEANVPSLSSIGDHRHGAGKKDDMYRLSQLILLMLWGLEAPQVFSKPDDAVQALQARVPPELISVLYRMLHREPKHRPTALELLADPVFMEGSDDPMGRIPALYLLAPHESPISPFLPSNAPGGALKKSSAVAHPTPWMTGPSDPSSHHSTKPALVTSSSDLCLPSRRTDFPVGGVGPLGIITSGQIYSPMGPSLMAPTPHQPSPAQAGPTAATAHTAAALGSLAKLPGHLYSAEHHSPLLQRTTRHRASRRSSSSTSHGGSNSLLSRYRLDFEEIVFLGKGGYGEVVKARNKLDNRFYAVKKIKLDPRDVEMNRKILREVSTLSRLHHEFVVRYYTTWYEDANGEWDDHPSSSEGFHTTDGFSMSESEGASFTSSNLSSEGNESMSDEDDEAIPTTSFHNDLLFVDESHSKSVPGIHFGRIGGEYSKNLPTSSSRRRSKVSPRARPSAAPGSSSLIAAPLTQNRQGLPIPGKPPTSESEDSSNETSYGPSGRGGRSPGLRHTSKFFSVSPSSQPPNLPLPPVAFSESSSDEDTSLKVTSTSGLTSWSRRKSSVSSQGSALAAVHRRRRSSRRDYRILYIQMEYCENNTLRDAIDQGLNMDESWRLFRQILEGLVYIHSQGVIHRDLKPSNVFLDANGDVKIGDFGLAIANLTQVDSGSTVRTRQFSLEGGGPDESLTSDVGTTLYVAPEVAQSLKGGGSRYNQKVDMYSLGIIFFEMCYPLHTGMERVKVLHDLRRPEVIFPTEFPDNQLVNQKKVIQWLLHHNPRDRPTSLELFQSELLPPRMEDDYIQECVRTIANPHTPYYNRLMSA</sequence>
<dbReference type="Proteomes" id="UP001150925">
    <property type="component" value="Unassembled WGS sequence"/>
</dbReference>
<feature type="domain" description="RWD" evidence="12">
    <location>
        <begin position="15"/>
        <end position="127"/>
    </location>
</feature>
<feature type="compositionally biased region" description="Low complexity" evidence="10">
    <location>
        <begin position="822"/>
        <end position="833"/>
    </location>
</feature>
<keyword evidence="14" id="KW-1185">Reference proteome</keyword>
<dbReference type="PROSITE" id="PS50908">
    <property type="entry name" value="RWD"/>
    <property type="match status" value="1"/>
</dbReference>
<protein>
    <submittedName>
        <fullName evidence="13">Eukaryotic translation initiation factor 2-alpha kinase</fullName>
        <ecNumber evidence="13">2.7.11.1</ecNumber>
    </submittedName>
</protein>
<evidence type="ECO:0000256" key="7">
    <source>
        <dbReference type="PIRSR" id="PIRSR000660-2"/>
    </source>
</evidence>
<name>A0A9W8E751_9FUNG</name>
<feature type="compositionally biased region" description="Polar residues" evidence="10">
    <location>
        <begin position="923"/>
        <end position="955"/>
    </location>
</feature>
<dbReference type="CDD" id="cd23823">
    <property type="entry name" value="RWD_GCN2"/>
    <property type="match status" value="1"/>
</dbReference>
<reference evidence="13" key="1">
    <citation type="submission" date="2022-07" db="EMBL/GenBank/DDBJ databases">
        <title>Phylogenomic reconstructions and comparative analyses of Kickxellomycotina fungi.</title>
        <authorList>
            <person name="Reynolds N.K."/>
            <person name="Stajich J.E."/>
            <person name="Barry K."/>
            <person name="Grigoriev I.V."/>
            <person name="Crous P."/>
            <person name="Smith M.E."/>
        </authorList>
    </citation>
    <scope>NUCLEOTIDE SEQUENCE</scope>
    <source>
        <strain evidence="13">RSA 1196</strain>
    </source>
</reference>
<feature type="region of interest" description="Disordered" evidence="10">
    <location>
        <begin position="294"/>
        <end position="323"/>
    </location>
</feature>
<feature type="region of interest" description="Disordered" evidence="10">
    <location>
        <begin position="920"/>
        <end position="964"/>
    </location>
</feature>
<evidence type="ECO:0000256" key="10">
    <source>
        <dbReference type="SAM" id="MobiDB-lite"/>
    </source>
</evidence>
<keyword evidence="2 7" id="KW-0547">Nucleotide-binding</keyword>
<feature type="binding site" evidence="7">
    <location>
        <position position="872"/>
    </location>
    <ligand>
        <name>ATP</name>
        <dbReference type="ChEBI" id="CHEBI:30616"/>
    </ligand>
</feature>
<feature type="region of interest" description="Disordered" evidence="10">
    <location>
        <begin position="986"/>
        <end position="1112"/>
    </location>
</feature>
<feature type="compositionally biased region" description="Polar residues" evidence="10">
    <location>
        <begin position="294"/>
        <end position="315"/>
    </location>
</feature>
<dbReference type="GO" id="GO:0005634">
    <property type="term" value="C:nucleus"/>
    <property type="evidence" value="ECO:0007669"/>
    <property type="project" value="TreeGrafter"/>
</dbReference>
<keyword evidence="3 13" id="KW-0418">Kinase</keyword>
<gene>
    <name evidence="13" type="primary">GCN2_1</name>
    <name evidence="13" type="ORF">IWQ62_002468</name>
</gene>
<feature type="non-terminal residue" evidence="13">
    <location>
        <position position="1381"/>
    </location>
</feature>
<evidence type="ECO:0000256" key="5">
    <source>
        <dbReference type="ARBA" id="ARBA00037982"/>
    </source>
</evidence>
<evidence type="ECO:0000256" key="9">
    <source>
        <dbReference type="SAM" id="Coils"/>
    </source>
</evidence>
<dbReference type="SMART" id="SM00591">
    <property type="entry name" value="RWD"/>
    <property type="match status" value="1"/>
</dbReference>
<feature type="region of interest" description="Disordered" evidence="10">
    <location>
        <begin position="686"/>
        <end position="731"/>
    </location>
</feature>
<dbReference type="GO" id="GO:0009893">
    <property type="term" value="P:positive regulation of metabolic process"/>
    <property type="evidence" value="ECO:0007669"/>
    <property type="project" value="UniProtKB-ARBA"/>
</dbReference>
<evidence type="ECO:0000256" key="8">
    <source>
        <dbReference type="PROSITE-ProRule" id="PRU10141"/>
    </source>
</evidence>
<feature type="binding site" evidence="7">
    <location>
        <begin position="849"/>
        <end position="857"/>
    </location>
    <ligand>
        <name>ATP</name>
        <dbReference type="ChEBI" id="CHEBI:30616"/>
    </ligand>
</feature>
<dbReference type="Pfam" id="PF05773">
    <property type="entry name" value="RWD"/>
    <property type="match status" value="1"/>
</dbReference>
<evidence type="ECO:0000256" key="2">
    <source>
        <dbReference type="ARBA" id="ARBA00022741"/>
    </source>
</evidence>
<feature type="compositionally biased region" description="Low complexity" evidence="10">
    <location>
        <begin position="1014"/>
        <end position="1025"/>
    </location>
</feature>
<dbReference type="PROSITE" id="PS00108">
    <property type="entry name" value="PROTEIN_KINASE_ST"/>
    <property type="match status" value="1"/>
</dbReference>
<dbReference type="SUPFAM" id="SSF54495">
    <property type="entry name" value="UBC-like"/>
    <property type="match status" value="1"/>
</dbReference>
<feature type="compositionally biased region" description="Low complexity" evidence="10">
    <location>
        <begin position="774"/>
        <end position="785"/>
    </location>
</feature>
<dbReference type="Gene3D" id="3.10.110.10">
    <property type="entry name" value="Ubiquitin Conjugating Enzyme"/>
    <property type="match status" value="1"/>
</dbReference>
<evidence type="ECO:0000256" key="3">
    <source>
        <dbReference type="ARBA" id="ARBA00022777"/>
    </source>
</evidence>
<dbReference type="Gene3D" id="3.30.200.20">
    <property type="entry name" value="Phosphorylase Kinase, domain 1"/>
    <property type="match status" value="1"/>
</dbReference>
<dbReference type="SUPFAM" id="SSF56112">
    <property type="entry name" value="Protein kinase-like (PK-like)"/>
    <property type="match status" value="2"/>
</dbReference>
<evidence type="ECO:0000256" key="1">
    <source>
        <dbReference type="ARBA" id="ARBA00022679"/>
    </source>
</evidence>
<dbReference type="PIRSF" id="PIRSF000660">
    <property type="entry name" value="Ser/Thr_PK_GCN2"/>
    <property type="match status" value="1"/>
</dbReference>
<dbReference type="PANTHER" id="PTHR11042">
    <property type="entry name" value="EUKARYOTIC TRANSLATION INITIATION FACTOR 2-ALPHA KINASE EIF2-ALPHA KINASE -RELATED"/>
    <property type="match status" value="1"/>
</dbReference>
<proteinExistence type="inferred from homology"/>
<dbReference type="InterPro" id="IPR000719">
    <property type="entry name" value="Prot_kinase_dom"/>
</dbReference>
<feature type="active site" description="Proton acceptor" evidence="6">
    <location>
        <position position="1196"/>
    </location>
</feature>
<keyword evidence="13" id="KW-0396">Initiation factor</keyword>
<feature type="region of interest" description="Disordered" evidence="10">
    <location>
        <begin position="762"/>
        <end position="785"/>
    </location>
</feature>
<dbReference type="InterPro" id="IPR016135">
    <property type="entry name" value="UBQ-conjugating_enzyme/RWD"/>
</dbReference>
<dbReference type="PROSITE" id="PS00107">
    <property type="entry name" value="PROTEIN_KINASE_ATP"/>
    <property type="match status" value="1"/>
</dbReference>
<dbReference type="InterPro" id="IPR016255">
    <property type="entry name" value="Gcn2"/>
</dbReference>
<evidence type="ECO:0000313" key="13">
    <source>
        <dbReference type="EMBL" id="KAJ1966263.1"/>
    </source>
</evidence>
<evidence type="ECO:0000313" key="14">
    <source>
        <dbReference type="Proteomes" id="UP001150925"/>
    </source>
</evidence>
<keyword evidence="1 13" id="KW-0808">Transferase</keyword>
<feature type="region of interest" description="Disordered" evidence="10">
    <location>
        <begin position="808"/>
        <end position="833"/>
    </location>
</feature>
<dbReference type="InterPro" id="IPR006575">
    <property type="entry name" value="RWD_dom"/>
</dbReference>
<dbReference type="InterPro" id="IPR011009">
    <property type="entry name" value="Kinase-like_dom_sf"/>
</dbReference>
<dbReference type="InterPro" id="IPR017441">
    <property type="entry name" value="Protein_kinase_ATP_BS"/>
</dbReference>